<dbReference type="GO" id="GO:0003824">
    <property type="term" value="F:catalytic activity"/>
    <property type="evidence" value="ECO:0007669"/>
    <property type="project" value="InterPro"/>
</dbReference>
<dbReference type="Gene3D" id="3.20.20.70">
    <property type="entry name" value="Aldolase class I"/>
    <property type="match status" value="1"/>
</dbReference>
<dbReference type="AlphaFoldDB" id="E5YAW6"/>
<dbReference type="InterPro" id="IPR050377">
    <property type="entry name" value="Radical_SAM_PqqE_MftC-like"/>
</dbReference>
<comment type="caution">
    <text evidence="8">The sequence shown here is derived from an EMBL/GenBank/DDBJ whole genome shotgun (WGS) entry which is preliminary data.</text>
</comment>
<evidence type="ECO:0000259" key="7">
    <source>
        <dbReference type="PROSITE" id="PS51918"/>
    </source>
</evidence>
<dbReference type="PROSITE" id="PS51918">
    <property type="entry name" value="RADICAL_SAM"/>
    <property type="match status" value="1"/>
</dbReference>
<keyword evidence="3" id="KW-0949">S-adenosyl-L-methionine</keyword>
<sequence length="362" mass="39951">MAKDGGAADPLRNPRFQEPSVWQLFRESLFGKPRLLDCIQVEVTSVCPGRCVYCPHTTQAGYWRSRHMEAATFARLWPLMQESGRVHLQGWGEPFLHPRFMDFAALARKAGCRVSTTTCGLRMDETLAGQIVGSGIDIVAFSLVGTDEASNAPRAGVPFSRVREAVRTLQRVRKAKMGVHLELHFAYLMLASQMEAVEGLPDLMDELDVHAAVISTLDYIAAPGLEAEAFSPHEAGKLDAARDILERVAEETAKRGRGLYYSLPSPRPDDGCGLFPCRENAARTLYVDAEGRMSPCIYLNLPVDAPASSPEAVNRRVFGSAVEEDPLGIWQSGPFRMFRDALQSPLPDIPCRTCPKRFETGN</sequence>
<gene>
    <name evidence="8" type="ORF">HMPREF0179_03337</name>
</gene>
<dbReference type="SFLD" id="SFLDG01067">
    <property type="entry name" value="SPASM/twitch_domain_containing"/>
    <property type="match status" value="1"/>
</dbReference>
<dbReference type="PANTHER" id="PTHR11228:SF7">
    <property type="entry name" value="PQQA PEPTIDE CYCLASE"/>
    <property type="match status" value="1"/>
</dbReference>
<dbReference type="GO" id="GO:0046872">
    <property type="term" value="F:metal ion binding"/>
    <property type="evidence" value="ECO:0007669"/>
    <property type="project" value="UniProtKB-KW"/>
</dbReference>
<dbReference type="GO" id="GO:0006783">
    <property type="term" value="P:heme biosynthetic process"/>
    <property type="evidence" value="ECO:0007669"/>
    <property type="project" value="TreeGrafter"/>
</dbReference>
<protein>
    <recommendedName>
        <fullName evidence="7">Radical SAM core domain-containing protein</fullName>
    </recommendedName>
</protein>
<dbReference type="InterPro" id="IPR058240">
    <property type="entry name" value="rSAM_sf"/>
</dbReference>
<evidence type="ECO:0000256" key="2">
    <source>
        <dbReference type="ARBA" id="ARBA00022485"/>
    </source>
</evidence>
<dbReference type="SUPFAM" id="SSF102114">
    <property type="entry name" value="Radical SAM enzymes"/>
    <property type="match status" value="1"/>
</dbReference>
<dbReference type="InterPro" id="IPR013785">
    <property type="entry name" value="Aldolase_TIM"/>
</dbReference>
<evidence type="ECO:0000313" key="9">
    <source>
        <dbReference type="Proteomes" id="UP000006034"/>
    </source>
</evidence>
<evidence type="ECO:0000256" key="4">
    <source>
        <dbReference type="ARBA" id="ARBA00022723"/>
    </source>
</evidence>
<dbReference type="OrthoDB" id="9772409at2"/>
<keyword evidence="9" id="KW-1185">Reference proteome</keyword>
<dbReference type="Pfam" id="PF04055">
    <property type="entry name" value="Radical_SAM"/>
    <property type="match status" value="1"/>
</dbReference>
<dbReference type="STRING" id="563192.HMPREF0179_03337"/>
<dbReference type="InterPro" id="IPR034391">
    <property type="entry name" value="AdoMet-like_SPASM_containing"/>
</dbReference>
<evidence type="ECO:0000256" key="5">
    <source>
        <dbReference type="ARBA" id="ARBA00023004"/>
    </source>
</evidence>
<feature type="domain" description="Radical SAM core" evidence="7">
    <location>
        <begin position="31"/>
        <end position="255"/>
    </location>
</feature>
<dbReference type="EMBL" id="ADCP02000004">
    <property type="protein sequence ID" value="EFV42861.1"/>
    <property type="molecule type" value="Genomic_DNA"/>
</dbReference>
<dbReference type="Pfam" id="PF13186">
    <property type="entry name" value="SPASM"/>
    <property type="match status" value="1"/>
</dbReference>
<evidence type="ECO:0000313" key="8">
    <source>
        <dbReference type="EMBL" id="EFV42861.1"/>
    </source>
</evidence>
<evidence type="ECO:0000256" key="6">
    <source>
        <dbReference type="ARBA" id="ARBA00023014"/>
    </source>
</evidence>
<comment type="cofactor">
    <cofactor evidence="1">
        <name>[4Fe-4S] cluster</name>
        <dbReference type="ChEBI" id="CHEBI:49883"/>
    </cofactor>
</comment>
<evidence type="ECO:0000256" key="1">
    <source>
        <dbReference type="ARBA" id="ARBA00001966"/>
    </source>
</evidence>
<organism evidence="8 9">
    <name type="scientific">Bilophila wadsworthia (strain 3_1_6)</name>
    <dbReference type="NCBI Taxonomy" id="563192"/>
    <lineage>
        <taxon>Bacteria</taxon>
        <taxon>Pseudomonadati</taxon>
        <taxon>Thermodesulfobacteriota</taxon>
        <taxon>Desulfovibrionia</taxon>
        <taxon>Desulfovibrionales</taxon>
        <taxon>Desulfovibrionaceae</taxon>
        <taxon>Bilophila</taxon>
    </lineage>
</organism>
<dbReference type="GO" id="GO:0051536">
    <property type="term" value="F:iron-sulfur cluster binding"/>
    <property type="evidence" value="ECO:0007669"/>
    <property type="project" value="UniProtKB-KW"/>
</dbReference>
<reference evidence="8 9" key="1">
    <citation type="submission" date="2010-10" db="EMBL/GenBank/DDBJ databases">
        <authorList>
            <consortium name="The Broad Institute Genome Sequencing Platform"/>
            <person name="Ward D."/>
            <person name="Earl A."/>
            <person name="Feldgarden M."/>
            <person name="Young S.K."/>
            <person name="Gargeya S."/>
            <person name="Zeng Q."/>
            <person name="Alvarado L."/>
            <person name="Berlin A."/>
            <person name="Bochicchio J."/>
            <person name="Chapman S.B."/>
            <person name="Chen Z."/>
            <person name="Freedman E."/>
            <person name="Gellesch M."/>
            <person name="Goldberg J."/>
            <person name="Griggs A."/>
            <person name="Gujja S."/>
            <person name="Heilman E."/>
            <person name="Heiman D."/>
            <person name="Howarth C."/>
            <person name="Mehta T."/>
            <person name="Neiman D."/>
            <person name="Pearson M."/>
            <person name="Roberts A."/>
            <person name="Saif S."/>
            <person name="Shea T."/>
            <person name="Shenoy N."/>
            <person name="Sisk P."/>
            <person name="Stolte C."/>
            <person name="Sykes S."/>
            <person name="White J."/>
            <person name="Yandava C."/>
            <person name="Allen-Vercoe E."/>
            <person name="Sibley C."/>
            <person name="Ambrose C.E."/>
            <person name="Strauss J."/>
            <person name="Daigneault M."/>
            <person name="Haas B."/>
            <person name="Nusbaum C."/>
            <person name="Birren B."/>
        </authorList>
    </citation>
    <scope>NUCLEOTIDE SEQUENCE [LARGE SCALE GENOMIC DNA]</scope>
    <source>
        <strain evidence="8 9">3_1_6</strain>
    </source>
</reference>
<dbReference type="InterPro" id="IPR023885">
    <property type="entry name" value="4Fe4S-binding_SPASM_dom"/>
</dbReference>
<keyword evidence="5" id="KW-0408">Iron</keyword>
<dbReference type="CDD" id="cd01335">
    <property type="entry name" value="Radical_SAM"/>
    <property type="match status" value="1"/>
</dbReference>
<dbReference type="HOGENOM" id="CLU_009273_1_1_7"/>
<keyword evidence="2" id="KW-0004">4Fe-4S</keyword>
<dbReference type="SFLD" id="SFLDG01387">
    <property type="entry name" value="BtrN-like_SPASM_domain_contain"/>
    <property type="match status" value="1"/>
</dbReference>
<dbReference type="eggNOG" id="COG0535">
    <property type="taxonomic scope" value="Bacteria"/>
</dbReference>
<dbReference type="InterPro" id="IPR007197">
    <property type="entry name" value="rSAM"/>
</dbReference>
<accession>E5YAW6</accession>
<reference evidence="8 9" key="2">
    <citation type="submission" date="2013-04" db="EMBL/GenBank/DDBJ databases">
        <title>The Genome Sequence of Bilophila wadsworthia 3_1_6.</title>
        <authorList>
            <consortium name="The Broad Institute Genomics Platform"/>
            <person name="Earl A."/>
            <person name="Ward D."/>
            <person name="Feldgarden M."/>
            <person name="Gevers D."/>
            <person name="Sibley C."/>
            <person name="Strauss J."/>
            <person name="Allen-Vercoe E."/>
            <person name="Walker B."/>
            <person name="Young S."/>
            <person name="Zeng Q."/>
            <person name="Gargeya S."/>
            <person name="Fitzgerald M."/>
            <person name="Haas B."/>
            <person name="Abouelleil A."/>
            <person name="Allen A.W."/>
            <person name="Alvarado L."/>
            <person name="Arachchi H.M."/>
            <person name="Berlin A.M."/>
            <person name="Chapman S.B."/>
            <person name="Gainer-Dewar J."/>
            <person name="Goldberg J."/>
            <person name="Griggs A."/>
            <person name="Gujja S."/>
            <person name="Hansen M."/>
            <person name="Howarth C."/>
            <person name="Imamovic A."/>
            <person name="Ireland A."/>
            <person name="Larimer J."/>
            <person name="McCowan C."/>
            <person name="Murphy C."/>
            <person name="Pearson M."/>
            <person name="Poon T.W."/>
            <person name="Priest M."/>
            <person name="Roberts A."/>
            <person name="Saif S."/>
            <person name="Shea T."/>
            <person name="Sisk P."/>
            <person name="Sykes S."/>
            <person name="Wortman J."/>
            <person name="Nusbaum C."/>
            <person name="Birren B."/>
        </authorList>
    </citation>
    <scope>NUCLEOTIDE SEQUENCE [LARGE SCALE GENOMIC DNA]</scope>
    <source>
        <strain evidence="8 9">3_1_6</strain>
    </source>
</reference>
<dbReference type="SFLD" id="SFLDS00029">
    <property type="entry name" value="Radical_SAM"/>
    <property type="match status" value="1"/>
</dbReference>
<evidence type="ECO:0000256" key="3">
    <source>
        <dbReference type="ARBA" id="ARBA00022691"/>
    </source>
</evidence>
<proteinExistence type="predicted"/>
<keyword evidence="6" id="KW-0411">Iron-sulfur</keyword>
<dbReference type="GeneID" id="78087530"/>
<name>E5YAW6_BILW3</name>
<keyword evidence="4" id="KW-0479">Metal-binding</keyword>
<dbReference type="Proteomes" id="UP000006034">
    <property type="component" value="Unassembled WGS sequence"/>
</dbReference>
<dbReference type="PANTHER" id="PTHR11228">
    <property type="entry name" value="RADICAL SAM DOMAIN PROTEIN"/>
    <property type="match status" value="1"/>
</dbReference>
<dbReference type="RefSeq" id="WP_005030054.1">
    <property type="nucleotide sequence ID" value="NZ_KE150241.1"/>
</dbReference>